<name>E9FW24_DAPPU</name>
<evidence type="ECO:0000313" key="1">
    <source>
        <dbReference type="EMBL" id="EFX88648.1"/>
    </source>
</evidence>
<protein>
    <submittedName>
        <fullName evidence="1">Uncharacterized protein</fullName>
    </submittedName>
</protein>
<accession>E9FW24</accession>
<proteinExistence type="predicted"/>
<reference evidence="1 2" key="1">
    <citation type="journal article" date="2011" name="Science">
        <title>The ecoresponsive genome of Daphnia pulex.</title>
        <authorList>
            <person name="Colbourne J.K."/>
            <person name="Pfrender M.E."/>
            <person name="Gilbert D."/>
            <person name="Thomas W.K."/>
            <person name="Tucker A."/>
            <person name="Oakley T.H."/>
            <person name="Tokishita S."/>
            <person name="Aerts A."/>
            <person name="Arnold G.J."/>
            <person name="Basu M.K."/>
            <person name="Bauer D.J."/>
            <person name="Caceres C.E."/>
            <person name="Carmel L."/>
            <person name="Casola C."/>
            <person name="Choi J.H."/>
            <person name="Detter J.C."/>
            <person name="Dong Q."/>
            <person name="Dusheyko S."/>
            <person name="Eads B.D."/>
            <person name="Frohlich T."/>
            <person name="Geiler-Samerotte K.A."/>
            <person name="Gerlach D."/>
            <person name="Hatcher P."/>
            <person name="Jogdeo S."/>
            <person name="Krijgsveld J."/>
            <person name="Kriventseva E.V."/>
            <person name="Kultz D."/>
            <person name="Laforsch C."/>
            <person name="Lindquist E."/>
            <person name="Lopez J."/>
            <person name="Manak J.R."/>
            <person name="Muller J."/>
            <person name="Pangilinan J."/>
            <person name="Patwardhan R.P."/>
            <person name="Pitluck S."/>
            <person name="Pritham E.J."/>
            <person name="Rechtsteiner A."/>
            <person name="Rho M."/>
            <person name="Rogozin I.B."/>
            <person name="Sakarya O."/>
            <person name="Salamov A."/>
            <person name="Schaack S."/>
            <person name="Shapiro H."/>
            <person name="Shiga Y."/>
            <person name="Skalitzky C."/>
            <person name="Smith Z."/>
            <person name="Souvorov A."/>
            <person name="Sung W."/>
            <person name="Tang Z."/>
            <person name="Tsuchiya D."/>
            <person name="Tu H."/>
            <person name="Vos H."/>
            <person name="Wang M."/>
            <person name="Wolf Y.I."/>
            <person name="Yamagata H."/>
            <person name="Yamada T."/>
            <person name="Ye Y."/>
            <person name="Shaw J.R."/>
            <person name="Andrews J."/>
            <person name="Crease T.J."/>
            <person name="Tang H."/>
            <person name="Lucas S.M."/>
            <person name="Robertson H.M."/>
            <person name="Bork P."/>
            <person name="Koonin E.V."/>
            <person name="Zdobnov E.M."/>
            <person name="Grigoriev I.V."/>
            <person name="Lynch M."/>
            <person name="Boore J.L."/>
        </authorList>
    </citation>
    <scope>NUCLEOTIDE SEQUENCE [LARGE SCALE GENOMIC DNA]</scope>
</reference>
<gene>
    <name evidence="1" type="ORF">DAPPUDRAFT_95550</name>
</gene>
<dbReference type="KEGG" id="dpx:DAPPUDRAFT_95550"/>
<dbReference type="InParanoid" id="E9FW24"/>
<dbReference type="AlphaFoldDB" id="E9FW24"/>
<evidence type="ECO:0000313" key="2">
    <source>
        <dbReference type="Proteomes" id="UP000000305"/>
    </source>
</evidence>
<organism evidence="1 2">
    <name type="scientific">Daphnia pulex</name>
    <name type="common">Water flea</name>
    <dbReference type="NCBI Taxonomy" id="6669"/>
    <lineage>
        <taxon>Eukaryota</taxon>
        <taxon>Metazoa</taxon>
        <taxon>Ecdysozoa</taxon>
        <taxon>Arthropoda</taxon>
        <taxon>Crustacea</taxon>
        <taxon>Branchiopoda</taxon>
        <taxon>Diplostraca</taxon>
        <taxon>Cladocera</taxon>
        <taxon>Anomopoda</taxon>
        <taxon>Daphniidae</taxon>
        <taxon>Daphnia</taxon>
    </lineage>
</organism>
<dbReference type="Proteomes" id="UP000000305">
    <property type="component" value="Unassembled WGS sequence"/>
</dbReference>
<dbReference type="EMBL" id="GL732525">
    <property type="protein sequence ID" value="EFX88648.1"/>
    <property type="molecule type" value="Genomic_DNA"/>
</dbReference>
<dbReference type="HOGENOM" id="CLU_1733336_0_0_1"/>
<keyword evidence="2" id="KW-1185">Reference proteome</keyword>
<sequence>MARLLRKIILFPVLAFVVSNPLQYLVRKKRTWTGDEPSSTTCGRWKIGKWIKFAIVIALAPEILNCPWHLMKLDALGLQQYIFVAFDTLGFFRKVIRFSSFWLVGDVNTRWKNHSCLRSNGAFDAISFASSYSKEGLNIRRIPTTSFQTKK</sequence>